<name>A0A4Y2E5P8_ARAVE</name>
<keyword evidence="2" id="KW-1185">Reference proteome</keyword>
<accession>A0A4Y2E5P8</accession>
<comment type="caution">
    <text evidence="1">The sequence shown here is derived from an EMBL/GenBank/DDBJ whole genome shotgun (WGS) entry which is preliminary data.</text>
</comment>
<evidence type="ECO:0000313" key="1">
    <source>
        <dbReference type="EMBL" id="GBM24231.1"/>
    </source>
</evidence>
<protein>
    <submittedName>
        <fullName evidence="1">Uncharacterized protein</fullName>
    </submittedName>
</protein>
<evidence type="ECO:0000313" key="2">
    <source>
        <dbReference type="Proteomes" id="UP000499080"/>
    </source>
</evidence>
<feature type="non-terminal residue" evidence="1">
    <location>
        <position position="30"/>
    </location>
</feature>
<proteinExistence type="predicted"/>
<gene>
    <name evidence="1" type="ORF">AVEN_22566_1</name>
</gene>
<reference evidence="1 2" key="1">
    <citation type="journal article" date="2019" name="Sci. Rep.">
        <title>Orb-weaving spider Araneus ventricosus genome elucidates the spidroin gene catalogue.</title>
        <authorList>
            <person name="Kono N."/>
            <person name="Nakamura H."/>
            <person name="Ohtoshi R."/>
            <person name="Moran D.A.P."/>
            <person name="Shinohara A."/>
            <person name="Yoshida Y."/>
            <person name="Fujiwara M."/>
            <person name="Mori M."/>
            <person name="Tomita M."/>
            <person name="Arakawa K."/>
        </authorList>
    </citation>
    <scope>NUCLEOTIDE SEQUENCE [LARGE SCALE GENOMIC DNA]</scope>
</reference>
<dbReference type="EMBL" id="BGPR01000514">
    <property type="protein sequence ID" value="GBM24231.1"/>
    <property type="molecule type" value="Genomic_DNA"/>
</dbReference>
<organism evidence="1 2">
    <name type="scientific">Araneus ventricosus</name>
    <name type="common">Orbweaver spider</name>
    <name type="synonym">Epeira ventricosa</name>
    <dbReference type="NCBI Taxonomy" id="182803"/>
    <lineage>
        <taxon>Eukaryota</taxon>
        <taxon>Metazoa</taxon>
        <taxon>Ecdysozoa</taxon>
        <taxon>Arthropoda</taxon>
        <taxon>Chelicerata</taxon>
        <taxon>Arachnida</taxon>
        <taxon>Araneae</taxon>
        <taxon>Araneomorphae</taxon>
        <taxon>Entelegynae</taxon>
        <taxon>Araneoidea</taxon>
        <taxon>Araneidae</taxon>
        <taxon>Araneus</taxon>
    </lineage>
</organism>
<sequence>MPGRPKFYPSLLPLMRRRRFLGDGVDVSKV</sequence>
<dbReference type="AlphaFoldDB" id="A0A4Y2E5P8"/>
<dbReference type="Proteomes" id="UP000499080">
    <property type="component" value="Unassembled WGS sequence"/>
</dbReference>